<dbReference type="Ensembl" id="ENSTGET00000022622.1">
    <property type="protein sequence ID" value="ENSTGEP00000019002.1"/>
    <property type="gene ID" value="ENSTGEG00000015298.1"/>
</dbReference>
<reference evidence="2" key="1">
    <citation type="submission" date="2018-05" db="EMBL/GenBank/DDBJ databases">
        <title>Whole genome of Theropithecus gelada.</title>
        <authorList>
            <person name="Chiou K.L."/>
            <person name="Snyder-Mackler N."/>
        </authorList>
    </citation>
    <scope>NUCLEOTIDE SEQUENCE [LARGE SCALE GENOMIC DNA]</scope>
</reference>
<dbReference type="Proteomes" id="UP000694411">
    <property type="component" value="Chromosome 3"/>
</dbReference>
<accession>A0A8D2FEY9</accession>
<feature type="region of interest" description="Disordered" evidence="1">
    <location>
        <begin position="1"/>
        <end position="35"/>
    </location>
</feature>
<sequence length="293" mass="32271">MPPWDPCSPHHPAPQPHPARLTDRHHPGPLPTHQLPCLLPAPSPGSLAAALSPQGHVYTNVEGTRSIRKCSCTKNPAKLFFFFFFFLKTESHSVTQAGVQWLDLGSLQPPTPGSSPASVSLVAGITGAHHHSWLFFVFRHVGQAGLELLTPGDLPASASQSAGITGVIHHAGVQWRNLGPTQPPPPRFKQFSCLSLLSSWDYRRMPPRPAFFFFFFFFKVETGFLHVDQAGLKLLTSGDPPALASQKFWNYRGEPSCPCLFCFIFETESCCVAQAGMQWRDLGSLQPPPPRFK</sequence>
<dbReference type="PANTHER" id="PTHR46254:SF3">
    <property type="entry name" value="SECRETED PROTEIN"/>
    <property type="match status" value="1"/>
</dbReference>
<evidence type="ECO:0000313" key="2">
    <source>
        <dbReference type="Ensembl" id="ENSTGEP00000019002.1"/>
    </source>
</evidence>
<protein>
    <submittedName>
        <fullName evidence="2">Uncharacterized protein</fullName>
    </submittedName>
</protein>
<dbReference type="PANTHER" id="PTHR46254">
    <property type="entry name" value="PROTEIN GVQW1-RELATED"/>
    <property type="match status" value="1"/>
</dbReference>
<evidence type="ECO:0000256" key="1">
    <source>
        <dbReference type="SAM" id="MobiDB-lite"/>
    </source>
</evidence>
<evidence type="ECO:0000313" key="3">
    <source>
        <dbReference type="Proteomes" id="UP000694411"/>
    </source>
</evidence>
<reference evidence="2" key="2">
    <citation type="submission" date="2025-08" db="UniProtKB">
        <authorList>
            <consortium name="Ensembl"/>
        </authorList>
    </citation>
    <scope>IDENTIFICATION</scope>
</reference>
<proteinExistence type="predicted"/>
<keyword evidence="3" id="KW-1185">Reference proteome</keyword>
<dbReference type="PRINTS" id="PR02045">
    <property type="entry name" value="F138DOMAIN"/>
</dbReference>
<reference evidence="2" key="3">
    <citation type="submission" date="2025-09" db="UniProtKB">
        <authorList>
            <consortium name="Ensembl"/>
        </authorList>
    </citation>
    <scope>IDENTIFICATION</scope>
</reference>
<name>A0A8D2FEY9_THEGE</name>
<dbReference type="AlphaFoldDB" id="A0A8D2FEY9"/>
<feature type="compositionally biased region" description="Pro residues" evidence="1">
    <location>
        <begin position="1"/>
        <end position="17"/>
    </location>
</feature>
<organism evidence="2 3">
    <name type="scientific">Theropithecus gelada</name>
    <name type="common">Gelada baboon</name>
    <dbReference type="NCBI Taxonomy" id="9565"/>
    <lineage>
        <taxon>Eukaryota</taxon>
        <taxon>Metazoa</taxon>
        <taxon>Chordata</taxon>
        <taxon>Craniata</taxon>
        <taxon>Vertebrata</taxon>
        <taxon>Euteleostomi</taxon>
        <taxon>Mammalia</taxon>
        <taxon>Eutheria</taxon>
        <taxon>Euarchontoglires</taxon>
        <taxon>Primates</taxon>
        <taxon>Haplorrhini</taxon>
        <taxon>Catarrhini</taxon>
        <taxon>Cercopithecidae</taxon>
        <taxon>Cercopithecinae</taxon>
        <taxon>Theropithecus</taxon>
    </lineage>
</organism>